<dbReference type="RefSeq" id="XP_048131917.1">
    <property type="nucleotide sequence ID" value="XM_048275960.1"/>
</dbReference>
<dbReference type="RefSeq" id="XP_030547010.1">
    <property type="nucleotide sequence ID" value="XM_030691150.1"/>
</dbReference>
<dbReference type="SMART" id="SM00479">
    <property type="entry name" value="EXOIII"/>
    <property type="match status" value="1"/>
</dbReference>
<keyword evidence="10" id="KW-1185">Reference proteome</keyword>
<protein>
    <submittedName>
        <fullName evidence="11 12">Exonuclease DPD1, chloroplastic/mitochondrial</fullName>
    </submittedName>
</protein>
<accession>A0A8B8QIJ1</accession>
<evidence type="ECO:0000313" key="13">
    <source>
        <dbReference type="RefSeq" id="XP_030547011.1"/>
    </source>
</evidence>
<keyword evidence="6" id="KW-0460">Magnesium</keyword>
<proteinExistence type="inferred from homology"/>
<dbReference type="Pfam" id="PF00929">
    <property type="entry name" value="RNase_T"/>
    <property type="match status" value="1"/>
</dbReference>
<dbReference type="InterPro" id="IPR013520">
    <property type="entry name" value="Ribonucl_H"/>
</dbReference>
<dbReference type="Gene3D" id="3.30.420.10">
    <property type="entry name" value="Ribonuclease H-like superfamily/Ribonuclease H"/>
    <property type="match status" value="1"/>
</dbReference>
<dbReference type="SUPFAM" id="SSF53098">
    <property type="entry name" value="Ribonuclease H-like"/>
    <property type="match status" value="1"/>
</dbReference>
<dbReference type="InterPro" id="IPR012337">
    <property type="entry name" value="RNaseH-like_sf"/>
</dbReference>
<dbReference type="AlphaFoldDB" id="A0A8B8QIJ1"/>
<organism evidence="10 15">
    <name type="scientific">Rhodamnia argentea</name>
    <dbReference type="NCBI Taxonomy" id="178133"/>
    <lineage>
        <taxon>Eukaryota</taxon>
        <taxon>Viridiplantae</taxon>
        <taxon>Streptophyta</taxon>
        <taxon>Embryophyta</taxon>
        <taxon>Tracheophyta</taxon>
        <taxon>Spermatophyta</taxon>
        <taxon>Magnoliopsida</taxon>
        <taxon>eudicotyledons</taxon>
        <taxon>Gunneridae</taxon>
        <taxon>Pentapetalae</taxon>
        <taxon>rosids</taxon>
        <taxon>malvids</taxon>
        <taxon>Myrtales</taxon>
        <taxon>Myrtaceae</taxon>
        <taxon>Myrtoideae</taxon>
        <taxon>Myrteae</taxon>
        <taxon>Australasian group</taxon>
        <taxon>Rhodamnia</taxon>
    </lineage>
</organism>
<evidence type="ECO:0000313" key="17">
    <source>
        <dbReference type="RefSeq" id="XP_048131927.1"/>
    </source>
</evidence>
<evidence type="ECO:0000256" key="7">
    <source>
        <dbReference type="ARBA" id="ARBA00025769"/>
    </source>
</evidence>
<evidence type="ECO:0000313" key="11">
    <source>
        <dbReference type="RefSeq" id="XP_030547008.1"/>
    </source>
</evidence>
<evidence type="ECO:0000313" key="14">
    <source>
        <dbReference type="RefSeq" id="XP_048131907.1"/>
    </source>
</evidence>
<dbReference type="GO" id="GO:0008296">
    <property type="term" value="F:3'-5'-DNA exonuclease activity"/>
    <property type="evidence" value="ECO:0007669"/>
    <property type="project" value="TreeGrafter"/>
</dbReference>
<dbReference type="CDD" id="cd06127">
    <property type="entry name" value="DEDDh"/>
    <property type="match status" value="1"/>
</dbReference>
<dbReference type="RefSeq" id="XP_030547008.1">
    <property type="nucleotide sequence ID" value="XM_030691148.1"/>
</dbReference>
<feature type="signal peptide" evidence="8">
    <location>
        <begin position="1"/>
        <end position="16"/>
    </location>
</feature>
<evidence type="ECO:0000259" key="9">
    <source>
        <dbReference type="SMART" id="SM00479"/>
    </source>
</evidence>
<evidence type="ECO:0000256" key="3">
    <source>
        <dbReference type="ARBA" id="ARBA00022723"/>
    </source>
</evidence>
<dbReference type="Proteomes" id="UP000827889">
    <property type="component" value="Chromosome 1"/>
</dbReference>
<evidence type="ECO:0000313" key="15">
    <source>
        <dbReference type="RefSeq" id="XP_048131912.1"/>
    </source>
</evidence>
<dbReference type="PANTHER" id="PTHR13058">
    <property type="entry name" value="THREE PRIME REPAIR EXONUCLEASE 1, 2"/>
    <property type="match status" value="1"/>
</dbReference>
<evidence type="ECO:0000256" key="8">
    <source>
        <dbReference type="SAM" id="SignalP"/>
    </source>
</evidence>
<dbReference type="GO" id="GO:0046872">
    <property type="term" value="F:metal ion binding"/>
    <property type="evidence" value="ECO:0007669"/>
    <property type="project" value="UniProtKB-KW"/>
</dbReference>
<gene>
    <name evidence="11 12 13 14 15 16 17" type="primary">LOC115752788</name>
</gene>
<keyword evidence="5 11" id="KW-0269">Exonuclease</keyword>
<dbReference type="RefSeq" id="XP_048131912.1">
    <property type="nucleotide sequence ID" value="XM_048275955.1"/>
</dbReference>
<feature type="chain" id="PRO_5044667022" evidence="8">
    <location>
        <begin position="17"/>
        <end position="336"/>
    </location>
</feature>
<dbReference type="InterPro" id="IPR036397">
    <property type="entry name" value="RNaseH_sf"/>
</dbReference>
<keyword evidence="8" id="KW-0732">Signal</keyword>
<dbReference type="GO" id="GO:0005737">
    <property type="term" value="C:cytoplasm"/>
    <property type="evidence" value="ECO:0007669"/>
    <property type="project" value="TreeGrafter"/>
</dbReference>
<evidence type="ECO:0000256" key="6">
    <source>
        <dbReference type="ARBA" id="ARBA00022842"/>
    </source>
</evidence>
<evidence type="ECO:0000313" key="12">
    <source>
        <dbReference type="RefSeq" id="XP_030547010.1"/>
    </source>
</evidence>
<dbReference type="GeneID" id="115752788"/>
<dbReference type="InterPro" id="IPR040393">
    <property type="entry name" value="TREX1/2"/>
</dbReference>
<dbReference type="GO" id="GO:0003676">
    <property type="term" value="F:nucleic acid binding"/>
    <property type="evidence" value="ECO:0007669"/>
    <property type="project" value="InterPro"/>
</dbReference>
<dbReference type="OrthoDB" id="10250935at2759"/>
<evidence type="ECO:0000313" key="16">
    <source>
        <dbReference type="RefSeq" id="XP_048131917.1"/>
    </source>
</evidence>
<comment type="cofactor">
    <cofactor evidence="1">
        <name>Mg(2+)</name>
        <dbReference type="ChEBI" id="CHEBI:18420"/>
    </cofactor>
</comment>
<dbReference type="GO" id="GO:0006308">
    <property type="term" value="P:DNA catabolic process"/>
    <property type="evidence" value="ECO:0007669"/>
    <property type="project" value="TreeGrafter"/>
</dbReference>
<dbReference type="RefSeq" id="XP_048131907.1">
    <property type="nucleotide sequence ID" value="XM_048275950.1"/>
</dbReference>
<evidence type="ECO:0000256" key="2">
    <source>
        <dbReference type="ARBA" id="ARBA00022722"/>
    </source>
</evidence>
<evidence type="ECO:0000313" key="10">
    <source>
        <dbReference type="Proteomes" id="UP000827889"/>
    </source>
</evidence>
<keyword evidence="4" id="KW-0378">Hydrolase</keyword>
<evidence type="ECO:0000256" key="4">
    <source>
        <dbReference type="ARBA" id="ARBA00022801"/>
    </source>
</evidence>
<name>A0A8B8QIJ1_9MYRT</name>
<feature type="domain" description="Exonuclease" evidence="9">
    <location>
        <begin position="131"/>
        <end position="311"/>
    </location>
</feature>
<dbReference type="RefSeq" id="XP_048131927.1">
    <property type="nucleotide sequence ID" value="XM_048275970.1"/>
</dbReference>
<evidence type="ECO:0000256" key="1">
    <source>
        <dbReference type="ARBA" id="ARBA00001946"/>
    </source>
</evidence>
<reference evidence="10 14" key="1">
    <citation type="submission" date="2025-05" db="UniProtKB">
        <authorList>
            <consortium name="RefSeq"/>
        </authorList>
    </citation>
    <scope>NUCLEOTIDE SEQUENCE [LARGE SCALE GENOMIC DNA]</scope>
    <source>
        <tissue evidence="14 15">Leaf</tissue>
    </source>
</reference>
<dbReference type="FunFam" id="3.30.420.10:FF:000081">
    <property type="entry name" value="Exonuclease DPD1 chloroplastic/mitochondrial"/>
    <property type="match status" value="1"/>
</dbReference>
<dbReference type="KEGG" id="rarg:115752788"/>
<sequence>MRTLTMCFSILQFSRAAIPRLAGFWRQSFHTHSRPGKNGSHFTFFSSKTSGLEAGYSRKWIKRPVSTRAGGRNKTQSNKYSDVRDGVSDAIVSASTTLNIEKAEITEFRKIEYSDVQQKIAENKELASLVTLIVFDLETTGFSRESERIIEIALQDLSGGENSTFQTLVNPGRSVPNAHIHGITTRMVNRPEVPRMKDLIPILFQFVGSRQKSGGYVLFIAHNARRFDVPFLLEEFNRCSFEVPANWLFTDTLPLARELMKSKGLKPSSGTSLQSLREYYKIPLASSAHRAMSDVNVLSAILQRLTHDLKILPSDLVQRSFKATDLNSVKKKRSSS</sequence>
<keyword evidence="2" id="KW-0540">Nuclease</keyword>
<dbReference type="PANTHER" id="PTHR13058:SF19">
    <property type="entry name" value="LD40940P"/>
    <property type="match status" value="1"/>
</dbReference>
<evidence type="ECO:0000256" key="5">
    <source>
        <dbReference type="ARBA" id="ARBA00022839"/>
    </source>
</evidence>
<comment type="similarity">
    <text evidence="7">Belongs to the exonuclease superfamily. TREX family.</text>
</comment>
<dbReference type="RefSeq" id="XP_030547011.1">
    <property type="nucleotide sequence ID" value="XM_030691151.1"/>
</dbReference>
<keyword evidence="3" id="KW-0479">Metal-binding</keyword>